<keyword evidence="3" id="KW-1185">Reference proteome</keyword>
<evidence type="ECO:0000313" key="3">
    <source>
        <dbReference type="Proteomes" id="UP001500518"/>
    </source>
</evidence>
<reference evidence="3" key="1">
    <citation type="journal article" date="2019" name="Int. J. Syst. Evol. Microbiol.">
        <title>The Global Catalogue of Microorganisms (GCM) 10K type strain sequencing project: providing services to taxonomists for standard genome sequencing and annotation.</title>
        <authorList>
            <consortium name="The Broad Institute Genomics Platform"/>
            <consortium name="The Broad Institute Genome Sequencing Center for Infectious Disease"/>
            <person name="Wu L."/>
            <person name="Ma J."/>
        </authorList>
    </citation>
    <scope>NUCLEOTIDE SEQUENCE [LARGE SCALE GENOMIC DNA]</scope>
    <source>
        <strain evidence="3">JCM 18014</strain>
    </source>
</reference>
<name>A0ABP9K8G5_9SPHN</name>
<accession>A0ABP9K8G5</accession>
<comment type="caution">
    <text evidence="2">The sequence shown here is derived from an EMBL/GenBank/DDBJ whole genome shotgun (WGS) entry which is preliminary data.</text>
</comment>
<keyword evidence="1" id="KW-0812">Transmembrane</keyword>
<keyword evidence="1" id="KW-0472">Membrane</keyword>
<feature type="transmembrane region" description="Helical" evidence="1">
    <location>
        <begin position="201"/>
        <end position="222"/>
    </location>
</feature>
<protein>
    <submittedName>
        <fullName evidence="2">HupE/UreJ family protein</fullName>
    </submittedName>
</protein>
<sequence>MLLAVLTISGPAQAHPAPFSYADVELREQHIEGTLSVHTIDVAHELGIEEPRTLLDERVLALQYSRIVDVLSDRLVLANANGEAIPLQFHDITAATADDALLLQFRSDAAPPPSLVVDAHLFPYDPAHQTFVNIYEEGELRQQFLFGAESPPQTHYAGTAAGVAAVFGTFVPSGAHHVLIGPDHVLFLIGLILIGGSLRRLAVIVTAFTVGHSVTLALAATGTFAPPAWLIEPLIALSIVIVGADNLLRKEGQRDLRPIFALLFGLIHGFGFAFVLREFGLPTGNLAWSLLAFNIGVEIGQLAIVVPFALALAWLRKRALQVTKRIVIGGSLAVVLAGAYWFVDRVLNLGSG</sequence>
<dbReference type="Proteomes" id="UP001500518">
    <property type="component" value="Unassembled WGS sequence"/>
</dbReference>
<dbReference type="Pfam" id="PF13795">
    <property type="entry name" value="HupE_UreJ_2"/>
    <property type="match status" value="1"/>
</dbReference>
<feature type="transmembrane region" description="Helical" evidence="1">
    <location>
        <begin position="174"/>
        <end position="194"/>
    </location>
</feature>
<feature type="transmembrane region" description="Helical" evidence="1">
    <location>
        <begin position="228"/>
        <end position="247"/>
    </location>
</feature>
<evidence type="ECO:0000256" key="1">
    <source>
        <dbReference type="SAM" id="Phobius"/>
    </source>
</evidence>
<dbReference type="EMBL" id="BAABHV010000009">
    <property type="protein sequence ID" value="GAA5053166.1"/>
    <property type="molecule type" value="Genomic_DNA"/>
</dbReference>
<dbReference type="InterPro" id="IPR032809">
    <property type="entry name" value="Put_HupE_UreJ"/>
</dbReference>
<gene>
    <name evidence="2" type="ORF">GCM10023208_14800</name>
</gene>
<dbReference type="RefSeq" id="WP_346032464.1">
    <property type="nucleotide sequence ID" value="NZ_BAABHV010000009.1"/>
</dbReference>
<evidence type="ECO:0000313" key="2">
    <source>
        <dbReference type="EMBL" id="GAA5053166.1"/>
    </source>
</evidence>
<organism evidence="2 3">
    <name type="scientific">Erythrobacter westpacificensis</name>
    <dbReference type="NCBI Taxonomy" id="1055231"/>
    <lineage>
        <taxon>Bacteria</taxon>
        <taxon>Pseudomonadati</taxon>
        <taxon>Pseudomonadota</taxon>
        <taxon>Alphaproteobacteria</taxon>
        <taxon>Sphingomonadales</taxon>
        <taxon>Erythrobacteraceae</taxon>
        <taxon>Erythrobacter/Porphyrobacter group</taxon>
        <taxon>Erythrobacter</taxon>
    </lineage>
</organism>
<feature type="transmembrane region" description="Helical" evidence="1">
    <location>
        <begin position="288"/>
        <end position="314"/>
    </location>
</feature>
<feature type="transmembrane region" description="Helical" evidence="1">
    <location>
        <begin position="326"/>
        <end position="343"/>
    </location>
</feature>
<feature type="transmembrane region" description="Helical" evidence="1">
    <location>
        <begin position="259"/>
        <end position="276"/>
    </location>
</feature>
<keyword evidence="1" id="KW-1133">Transmembrane helix</keyword>
<proteinExistence type="predicted"/>